<accession>C0XK74</accession>
<dbReference type="SUPFAM" id="SSF52743">
    <property type="entry name" value="Subtilisin-like"/>
    <property type="match status" value="1"/>
</dbReference>
<dbReference type="GO" id="GO:0006508">
    <property type="term" value="P:proteolysis"/>
    <property type="evidence" value="ECO:0007669"/>
    <property type="project" value="UniProtKB-KW"/>
</dbReference>
<dbReference type="PROSITE" id="PS51695">
    <property type="entry name" value="SEDOLISIN"/>
    <property type="match status" value="1"/>
</dbReference>
<evidence type="ECO:0000313" key="11">
    <source>
        <dbReference type="EMBL" id="EEI24258.1"/>
    </source>
</evidence>
<keyword evidence="9" id="KW-1133">Transmembrane helix</keyword>
<dbReference type="PANTHER" id="PTHR14218:SF15">
    <property type="entry name" value="TRIPEPTIDYL-PEPTIDASE 1"/>
    <property type="match status" value="1"/>
</dbReference>
<evidence type="ECO:0000259" key="10">
    <source>
        <dbReference type="PROSITE" id="PS51695"/>
    </source>
</evidence>
<proteinExistence type="predicted"/>
<dbReference type="InterPro" id="IPR036852">
    <property type="entry name" value="Peptidase_S8/S53_dom_sf"/>
</dbReference>
<dbReference type="HOGENOM" id="CLU_012501_1_0_9"/>
<dbReference type="SUPFAM" id="SSF54897">
    <property type="entry name" value="Protease propeptides/inhibitors"/>
    <property type="match status" value="1"/>
</dbReference>
<keyword evidence="5" id="KW-0720">Serine protease</keyword>
<keyword evidence="9" id="KW-0812">Transmembrane</keyword>
<comment type="cofactor">
    <cofactor evidence="1">
        <name>Ca(2+)</name>
        <dbReference type="ChEBI" id="CHEBI:29108"/>
    </cofactor>
</comment>
<dbReference type="EMBL" id="ACGP01000149">
    <property type="protein sequence ID" value="EEI24258.1"/>
    <property type="molecule type" value="Genomic_DNA"/>
</dbReference>
<keyword evidence="2" id="KW-0645">Protease</keyword>
<keyword evidence="4" id="KW-0378">Hydrolase</keyword>
<dbReference type="CDD" id="cd11377">
    <property type="entry name" value="Pro-peptidase_S53"/>
    <property type="match status" value="1"/>
</dbReference>
<evidence type="ECO:0000256" key="5">
    <source>
        <dbReference type="ARBA" id="ARBA00022825"/>
    </source>
</evidence>
<dbReference type="InterPro" id="IPR030400">
    <property type="entry name" value="Sedolisin_dom"/>
</dbReference>
<dbReference type="SMART" id="SM00944">
    <property type="entry name" value="Pro-kuma_activ"/>
    <property type="match status" value="1"/>
</dbReference>
<dbReference type="PANTHER" id="PTHR14218">
    <property type="entry name" value="PROTEASE S8 TRIPEPTIDYL PEPTIDASE I CLN2"/>
    <property type="match status" value="1"/>
</dbReference>
<dbReference type="Proteomes" id="UP000003752">
    <property type="component" value="Unassembled WGS sequence"/>
</dbReference>
<feature type="region of interest" description="Disordered" evidence="8">
    <location>
        <begin position="188"/>
        <end position="228"/>
    </location>
</feature>
<sequence>MENNLMTKLYNYIYELKTGTIIHHQRKVTTLKRKHFMIAVLSGLSFLAMGHGLTANAKSDNAPTIANVVFKPTNETNLTNYVYDTVDPNSQYFHHYLSPGEFAQKFGQSDRYVAAFKTYLKKYHVNADVYGGNLSLKVSGTRNNVNRAFNAKSVTEKRTHKSRTTYKLPAQLSNHVLTVMGLYQSKPTVNKPVNRQSHSKKALTQLQSSSVSSPTQTDDTKPDTTLSGDRFSKKYGALKFAKQYQLTALYDKGLKGQGQRIGIISSGDFHNSDLTTYWKQAGVNNDLSHIHKIYTVDSRKDVQKRLDFAVNGAQIEATLDVQAASSVAPKADIDFYIGDSTDDLTNAPTAHYMSFMQAISDNIDQQLSTSFAPTAEVQSRWHDYSATMAQYNHAFNLMLEQAAAQGITVFRASGDNGPRDDVTLAKENHAFSTSPYQVIVGGTTLPYTKTINHKVVTVAKECAWGSNIAATPAQIEAGKIGGSGGGFSALNPTPRYQQGISGVNTFRAIELLKTQHKNHKYTISKHPKIITGINNGRNLPDVAGNADIQTGYALYFSGNQVRFKQNKLHSVLKKVWMMDGGTSYTSPQMAAANAVMNSGRTTSIGFWNPQIYKFAQQADSPFTVLDGTNNHNLYYTGQPGKLYNQATGLGTINFDKLSRKFDQEANVK</sequence>
<evidence type="ECO:0000256" key="1">
    <source>
        <dbReference type="ARBA" id="ARBA00001913"/>
    </source>
</evidence>
<evidence type="ECO:0000256" key="4">
    <source>
        <dbReference type="ARBA" id="ARBA00022801"/>
    </source>
</evidence>
<evidence type="ECO:0000256" key="2">
    <source>
        <dbReference type="ARBA" id="ARBA00022670"/>
    </source>
</evidence>
<evidence type="ECO:0000256" key="6">
    <source>
        <dbReference type="ARBA" id="ARBA00022837"/>
    </source>
</evidence>
<keyword evidence="12" id="KW-1185">Reference proteome</keyword>
<keyword evidence="3" id="KW-0479">Metal-binding</keyword>
<gene>
    <name evidence="11" type="ORF">HMPREF0519_1635</name>
</gene>
<evidence type="ECO:0000256" key="9">
    <source>
        <dbReference type="SAM" id="Phobius"/>
    </source>
</evidence>
<feature type="transmembrane region" description="Helical" evidence="9">
    <location>
        <begin position="36"/>
        <end position="54"/>
    </location>
</feature>
<dbReference type="Gene3D" id="3.40.50.200">
    <property type="entry name" value="Peptidase S8/S53 domain"/>
    <property type="match status" value="1"/>
</dbReference>
<evidence type="ECO:0000256" key="8">
    <source>
        <dbReference type="SAM" id="MobiDB-lite"/>
    </source>
</evidence>
<feature type="compositionally biased region" description="Polar residues" evidence="8">
    <location>
        <begin position="188"/>
        <end position="213"/>
    </location>
</feature>
<reference evidence="11 12" key="1">
    <citation type="submission" date="2009-01" db="EMBL/GenBank/DDBJ databases">
        <authorList>
            <person name="Qin X."/>
            <person name="Bachman B."/>
            <person name="Battles P."/>
            <person name="Bell A."/>
            <person name="Bess C."/>
            <person name="Bickham C."/>
            <person name="Chaboub L."/>
            <person name="Chen D."/>
            <person name="Coyle M."/>
            <person name="Deiros D.R."/>
            <person name="Dinh H."/>
            <person name="Forbes L."/>
            <person name="Fowler G."/>
            <person name="Francisco L."/>
            <person name="Fu Q."/>
            <person name="Gubbala S."/>
            <person name="Hale W."/>
            <person name="Han Y."/>
            <person name="Hemphill L."/>
            <person name="Highlander S.K."/>
            <person name="Hirani K."/>
            <person name="Hogues M."/>
            <person name="Jackson L."/>
            <person name="Jakkamsetti A."/>
            <person name="Javaid M."/>
            <person name="Jiang H."/>
            <person name="Korchina V."/>
            <person name="Kovar C."/>
            <person name="Lara F."/>
            <person name="Lee S."/>
            <person name="Mata R."/>
            <person name="Mathew T."/>
            <person name="Moen C."/>
            <person name="Morales K."/>
            <person name="Munidasa M."/>
            <person name="Nazareth L."/>
            <person name="Ngo R."/>
            <person name="Nguyen L."/>
            <person name="Okwuonu G."/>
            <person name="Ongeri F."/>
            <person name="Patil S."/>
            <person name="Petrosino J."/>
            <person name="Pham C."/>
            <person name="Pham P."/>
            <person name="Pu L.-L."/>
            <person name="Puazo M."/>
            <person name="Raj R."/>
            <person name="Reid J."/>
            <person name="Rouhana J."/>
            <person name="Saada N."/>
            <person name="Shang Y."/>
            <person name="Simmons D."/>
            <person name="Thornton R."/>
            <person name="Warren J."/>
            <person name="Weissenberger G."/>
            <person name="Zhang J."/>
            <person name="Zhang L."/>
            <person name="Zhou C."/>
            <person name="Zhu D."/>
            <person name="Muzny D."/>
            <person name="Worley K."/>
            <person name="Gibbs R."/>
        </authorList>
    </citation>
    <scope>NUCLEOTIDE SEQUENCE [LARGE SCALE GENOMIC DNA]</scope>
    <source>
        <strain evidence="12">ATCC 8290 / DSM 20176 / CCUG 30140 / JCM 1155 / KCTC 3500 / NBRC 15886 / NCIMB 8040 / NRRL B-1843 / 9</strain>
    </source>
</reference>
<name>C0XK74_LENH9</name>
<keyword evidence="6" id="KW-0106">Calcium</keyword>
<evidence type="ECO:0000256" key="3">
    <source>
        <dbReference type="ARBA" id="ARBA00022723"/>
    </source>
</evidence>
<keyword evidence="7" id="KW-0865">Zymogen</keyword>
<organism evidence="11 12">
    <name type="scientific">Lentilactobacillus hilgardii (strain ATCC 8290 / DSM 20176 / CCUG 30140 / JCM 1155 / KCTC 3500 / NBRC 15886 / NCIMB 8040 / NRRL B-1843 / 9)</name>
    <dbReference type="NCBI Taxonomy" id="1423757"/>
    <lineage>
        <taxon>Bacteria</taxon>
        <taxon>Bacillati</taxon>
        <taxon>Bacillota</taxon>
        <taxon>Bacilli</taxon>
        <taxon>Lactobacillales</taxon>
        <taxon>Lactobacillaceae</taxon>
        <taxon>Lentilactobacillus</taxon>
    </lineage>
</organism>
<dbReference type="GO" id="GO:0008240">
    <property type="term" value="F:tripeptidyl-peptidase activity"/>
    <property type="evidence" value="ECO:0007669"/>
    <property type="project" value="TreeGrafter"/>
</dbReference>
<evidence type="ECO:0000313" key="12">
    <source>
        <dbReference type="Proteomes" id="UP000003752"/>
    </source>
</evidence>
<dbReference type="InterPro" id="IPR015366">
    <property type="entry name" value="S53_propep"/>
</dbReference>
<dbReference type="InterPro" id="IPR050819">
    <property type="entry name" value="Tripeptidyl-peptidase_I"/>
</dbReference>
<feature type="domain" description="Peptidase S53" evidence="10">
    <location>
        <begin position="240"/>
        <end position="664"/>
    </location>
</feature>
<protein>
    <submittedName>
        <fullName evidence="11">Pro-kumamolisin, activation domain protein</fullName>
    </submittedName>
</protein>
<dbReference type="GO" id="GO:0046872">
    <property type="term" value="F:metal ion binding"/>
    <property type="evidence" value="ECO:0007669"/>
    <property type="project" value="UniProtKB-KW"/>
</dbReference>
<dbReference type="GO" id="GO:0004252">
    <property type="term" value="F:serine-type endopeptidase activity"/>
    <property type="evidence" value="ECO:0007669"/>
    <property type="project" value="InterPro"/>
</dbReference>
<evidence type="ECO:0000256" key="7">
    <source>
        <dbReference type="ARBA" id="ARBA00023145"/>
    </source>
</evidence>
<dbReference type="Pfam" id="PF09286">
    <property type="entry name" value="Pro-kuma_activ"/>
    <property type="match status" value="1"/>
</dbReference>
<dbReference type="CDD" id="cd04056">
    <property type="entry name" value="Peptidases_S53"/>
    <property type="match status" value="1"/>
</dbReference>
<keyword evidence="9" id="KW-0472">Membrane</keyword>
<dbReference type="AlphaFoldDB" id="C0XK74"/>
<comment type="caution">
    <text evidence="11">The sequence shown here is derived from an EMBL/GenBank/DDBJ whole genome shotgun (WGS) entry which is preliminary data.</text>
</comment>